<dbReference type="EMBL" id="OX597834">
    <property type="protein sequence ID" value="CAI9738407.1"/>
    <property type="molecule type" value="Genomic_DNA"/>
</dbReference>
<dbReference type="AlphaFoldDB" id="A0AA36BRJ3"/>
<evidence type="ECO:0000313" key="2">
    <source>
        <dbReference type="Proteomes" id="UP001162480"/>
    </source>
</evidence>
<name>A0AA36BRJ3_OCTVU</name>
<reference evidence="1" key="1">
    <citation type="submission" date="2023-08" db="EMBL/GenBank/DDBJ databases">
        <authorList>
            <person name="Alioto T."/>
            <person name="Alioto T."/>
            <person name="Gomez Garrido J."/>
        </authorList>
    </citation>
    <scope>NUCLEOTIDE SEQUENCE</scope>
</reference>
<sequence length="249" mass="28545">MGQALQRAGRLSLSDSTSKMIQLTPINEQMLKQITEFILKVPQSFPDEANVVFKKPLTWKTSLEFSSFGPGLFIIGSNEVTSVENPDDPLLKLTKDKEDCTLEIRSLKYAEIVLKYADRNKTKEVWSCLSNNLDPLANIFGDRFAVVNHLDTSLIRFCNEIIREIKYNKQIANDVDNEETNNKLHTLNLYIILMQLDDSLLNLYVIKFAEDVRLTPEIVNRELAILKELAQPESEVCALESINYYDEHE</sequence>
<keyword evidence="2" id="KW-1185">Reference proteome</keyword>
<evidence type="ECO:0000313" key="1">
    <source>
        <dbReference type="EMBL" id="CAI9738407.1"/>
    </source>
</evidence>
<proteinExistence type="predicted"/>
<protein>
    <submittedName>
        <fullName evidence="1">Uncharacterized protein</fullName>
    </submittedName>
</protein>
<accession>A0AA36BRJ3</accession>
<dbReference type="Proteomes" id="UP001162480">
    <property type="component" value="Chromosome 21"/>
</dbReference>
<organism evidence="1 2">
    <name type="scientific">Octopus vulgaris</name>
    <name type="common">Common octopus</name>
    <dbReference type="NCBI Taxonomy" id="6645"/>
    <lineage>
        <taxon>Eukaryota</taxon>
        <taxon>Metazoa</taxon>
        <taxon>Spiralia</taxon>
        <taxon>Lophotrochozoa</taxon>
        <taxon>Mollusca</taxon>
        <taxon>Cephalopoda</taxon>
        <taxon>Coleoidea</taxon>
        <taxon>Octopodiformes</taxon>
        <taxon>Octopoda</taxon>
        <taxon>Incirrata</taxon>
        <taxon>Octopodidae</taxon>
        <taxon>Octopus</taxon>
    </lineage>
</organism>
<gene>
    <name evidence="1" type="ORF">OCTVUL_1B026419</name>
</gene>